<dbReference type="Pfam" id="PF26253">
    <property type="entry name" value="RdRP_head"/>
    <property type="match status" value="1"/>
</dbReference>
<evidence type="ECO:0000256" key="6">
    <source>
        <dbReference type="ARBA" id="ARBA00023158"/>
    </source>
</evidence>
<evidence type="ECO:0000256" key="2">
    <source>
        <dbReference type="ARBA" id="ARBA00022484"/>
    </source>
</evidence>
<sequence>MGRGKRVVSQNRNTRQEPMIPIFYRKPADQPYPYFSTIRFAVYLERNKDKKAIHSIKLAFKYFIEFFRDNKIDICFGSIKHETSDNHELSSVSFDNLYHNYSYQMMLSAGYRFQMGMTDKFHQELLKLAETKTETDEFYRICVYLCRYSSINHYFDPTEELRHAISGYKRKAETPTAGYSLISNLREPPEKHAFVPNVTVTPTTIQVKHLKLCKTNRIIRQNEQFGSVMNFALIEFKDENGGDLQTYDFKGLRHTLDKYLDKNGGLQIGKNRWYRYLHHSQSQLRSKQFWFYHEEYPDFTLENVYKWMGNFDNEKVVAKHSARIAQCFTSTEDTIRIPSKLVQYVKDIKTANGRYTFTDGCGIISQKLSREVQTKLHRKANISVMQIRYGGCKGTLSVRPELDNEKYQLIIRESMKKFETAYDMLEICKLSAPRALCLNRQVIVLLSNRHICDSNFLILQNKTLLWLVQSLLNNQKAFQLLIDKVLDVFPLQELSQNVDLVNEVFFRDLVIGCCLNNVLDLLKRTKIKVSKSKARNMFGTVDEYGVLKDGQVFIQPTPLPNINDKRISPVSAKPFVGRVAITKNPCHHPGDIRTFEAVDHPKLQHLKDVVVFPCQGHRPHPHEISGSDLDGDEYAVIWHEDLVPTTPNADPYDYDLQKEPEKQNRPITRNDISNSVLTIAEQDCIGRLSNLHLAFVDKQGVDDSFCKQLAGFISQEVDSPKTGKHPLTDAEINEISNKLNNERPDFMENRNMRSYLSPYILGKLYRSSCRSIPGWNKLLHYHKHLKHLHIESNDTVEEDDEGNTTSSQSSDHVVSEIEIDQSLLHKDFAEHLLEAGKLFYLYKQELLEILALYKLQHETDLFCRSSPNQTMKKQNDVDDSAQVEFAHLLERMRQHTYLYLIGLCEKVDFKCSVEKPCDDCDDRLRALAAACYFCCYEHAMKAPNKRQQILSFPWIFSSYLIRNKRTNMNAHFVHPPNYRIIGEAMHNAFHMLIEKEELKLKVDGSLGGMTLYLHRNKDAVTRSTRLTEELRYTLDWTAIVFIEIIHHSIHRRNILTTDKIDQKKNDIATKPKIPFECWNGILLRFIQSCKSFKATPSTTILLDPNEWKIRFKTGQKRANDVYKACLLSLNDEWSTEEAHQSMSNMFDRLLSICFYQARQNRQDNSIAYLSEYIILSLQQIAIEKRLII</sequence>
<dbReference type="InterPro" id="IPR058752">
    <property type="entry name" value="RDRP_C_head"/>
</dbReference>
<evidence type="ECO:0000313" key="13">
    <source>
        <dbReference type="EMBL" id="CAF3897541.1"/>
    </source>
</evidence>
<dbReference type="Proteomes" id="UP000681722">
    <property type="component" value="Unassembled WGS sequence"/>
</dbReference>
<evidence type="ECO:0000313" key="14">
    <source>
        <dbReference type="Proteomes" id="UP000663829"/>
    </source>
</evidence>
<organism evidence="12 14">
    <name type="scientific">Didymodactylos carnosus</name>
    <dbReference type="NCBI Taxonomy" id="1234261"/>
    <lineage>
        <taxon>Eukaryota</taxon>
        <taxon>Metazoa</taxon>
        <taxon>Spiralia</taxon>
        <taxon>Gnathifera</taxon>
        <taxon>Rotifera</taxon>
        <taxon>Eurotatoria</taxon>
        <taxon>Bdelloidea</taxon>
        <taxon>Philodinida</taxon>
        <taxon>Philodinidae</taxon>
        <taxon>Didymodactylos</taxon>
    </lineage>
</organism>
<dbReference type="PANTHER" id="PTHR23079:SF55">
    <property type="entry name" value="RNA-DIRECTED RNA POLYMERASE"/>
    <property type="match status" value="1"/>
</dbReference>
<evidence type="ECO:0000313" key="12">
    <source>
        <dbReference type="EMBL" id="CAF1133702.1"/>
    </source>
</evidence>
<evidence type="ECO:0000256" key="1">
    <source>
        <dbReference type="ARBA" id="ARBA00005762"/>
    </source>
</evidence>
<accession>A0A814RL84</accession>
<keyword evidence="2 8" id="KW-0696">RNA-directed RNA polymerase</keyword>
<comment type="similarity">
    <text evidence="1 8">Belongs to the RdRP family.</text>
</comment>
<gene>
    <name evidence="12" type="ORF">GPM918_LOCUS20330</name>
    <name evidence="13" type="ORF">SRO942_LOCUS20329</name>
</gene>
<proteinExistence type="inferred from homology"/>
<dbReference type="GO" id="GO:0003723">
    <property type="term" value="F:RNA binding"/>
    <property type="evidence" value="ECO:0007669"/>
    <property type="project" value="UniProtKB-KW"/>
</dbReference>
<dbReference type="GO" id="GO:0031380">
    <property type="term" value="C:nuclear RNA-directed RNA polymerase complex"/>
    <property type="evidence" value="ECO:0007669"/>
    <property type="project" value="TreeGrafter"/>
</dbReference>
<dbReference type="Proteomes" id="UP000663829">
    <property type="component" value="Unassembled WGS sequence"/>
</dbReference>
<keyword evidence="6" id="KW-0943">RNA-mediated gene silencing</keyword>
<evidence type="ECO:0000259" key="10">
    <source>
        <dbReference type="Pfam" id="PF05183"/>
    </source>
</evidence>
<evidence type="ECO:0000256" key="8">
    <source>
        <dbReference type="RuleBase" id="RU363098"/>
    </source>
</evidence>
<evidence type="ECO:0000259" key="11">
    <source>
        <dbReference type="Pfam" id="PF26253"/>
    </source>
</evidence>
<protein>
    <recommendedName>
        <fullName evidence="8">RNA-dependent RNA polymerase</fullName>
        <ecNumber evidence="8">2.7.7.48</ecNumber>
    </recommendedName>
</protein>
<dbReference type="EMBL" id="CAJNOQ010006397">
    <property type="protein sequence ID" value="CAF1133702.1"/>
    <property type="molecule type" value="Genomic_DNA"/>
</dbReference>
<dbReference type="EMBL" id="CAJOBC010006398">
    <property type="protein sequence ID" value="CAF3897541.1"/>
    <property type="molecule type" value="Genomic_DNA"/>
</dbReference>
<dbReference type="AlphaFoldDB" id="A0A814RL84"/>
<comment type="catalytic activity">
    <reaction evidence="7 8">
        <text>RNA(n) + a ribonucleoside 5'-triphosphate = RNA(n+1) + diphosphate</text>
        <dbReference type="Rhea" id="RHEA:21248"/>
        <dbReference type="Rhea" id="RHEA-COMP:14527"/>
        <dbReference type="Rhea" id="RHEA-COMP:17342"/>
        <dbReference type="ChEBI" id="CHEBI:33019"/>
        <dbReference type="ChEBI" id="CHEBI:61557"/>
        <dbReference type="ChEBI" id="CHEBI:140395"/>
        <dbReference type="EC" id="2.7.7.48"/>
    </reaction>
</comment>
<feature type="compositionally biased region" description="Polar residues" evidence="9">
    <location>
        <begin position="803"/>
        <end position="812"/>
    </location>
</feature>
<reference evidence="12" key="1">
    <citation type="submission" date="2021-02" db="EMBL/GenBank/DDBJ databases">
        <authorList>
            <person name="Nowell W R."/>
        </authorList>
    </citation>
    <scope>NUCLEOTIDE SEQUENCE</scope>
</reference>
<dbReference type="GO" id="GO:0030422">
    <property type="term" value="P:siRNA processing"/>
    <property type="evidence" value="ECO:0007669"/>
    <property type="project" value="TreeGrafter"/>
</dbReference>
<evidence type="ECO:0000256" key="9">
    <source>
        <dbReference type="SAM" id="MobiDB-lite"/>
    </source>
</evidence>
<evidence type="ECO:0000256" key="4">
    <source>
        <dbReference type="ARBA" id="ARBA00022695"/>
    </source>
</evidence>
<dbReference type="PANTHER" id="PTHR23079">
    <property type="entry name" value="RNA-DEPENDENT RNA POLYMERASE"/>
    <property type="match status" value="1"/>
</dbReference>
<dbReference type="InterPro" id="IPR007855">
    <property type="entry name" value="RDRP"/>
</dbReference>
<evidence type="ECO:0000256" key="5">
    <source>
        <dbReference type="ARBA" id="ARBA00022884"/>
    </source>
</evidence>
<evidence type="ECO:0000256" key="3">
    <source>
        <dbReference type="ARBA" id="ARBA00022679"/>
    </source>
</evidence>
<keyword evidence="3 8" id="KW-0808">Transferase</keyword>
<dbReference type="EC" id="2.7.7.48" evidence="8"/>
<keyword evidence="4 8" id="KW-0548">Nucleotidyltransferase</keyword>
<feature type="region of interest" description="Disordered" evidence="9">
    <location>
        <begin position="792"/>
        <end position="813"/>
    </location>
</feature>
<name>A0A814RL84_9BILA</name>
<dbReference type="OrthoDB" id="6513042at2759"/>
<keyword evidence="5 8" id="KW-0694">RNA-binding</keyword>
<dbReference type="Pfam" id="PF05183">
    <property type="entry name" value="RdRP"/>
    <property type="match status" value="1"/>
</dbReference>
<keyword evidence="14" id="KW-1185">Reference proteome</keyword>
<comment type="caution">
    <text evidence="12">The sequence shown here is derived from an EMBL/GenBank/DDBJ whole genome shotgun (WGS) entry which is preliminary data.</text>
</comment>
<feature type="domain" description="RDRP C-terminal head" evidence="11">
    <location>
        <begin position="826"/>
        <end position="968"/>
    </location>
</feature>
<dbReference type="InterPro" id="IPR057596">
    <property type="entry name" value="RDRP_core"/>
</dbReference>
<evidence type="ECO:0000256" key="7">
    <source>
        <dbReference type="ARBA" id="ARBA00048744"/>
    </source>
</evidence>
<feature type="domain" description="RDRP core" evidence="10">
    <location>
        <begin position="200"/>
        <end position="767"/>
    </location>
</feature>
<dbReference type="GO" id="GO:0003968">
    <property type="term" value="F:RNA-directed RNA polymerase activity"/>
    <property type="evidence" value="ECO:0007669"/>
    <property type="project" value="UniProtKB-KW"/>
</dbReference>